<accession>A0ABR5CZP3</accession>
<proteinExistence type="predicted"/>
<feature type="domain" description="HTH lysR-type" evidence="1">
    <location>
        <begin position="8"/>
        <end position="63"/>
    </location>
</feature>
<dbReference type="PROSITE" id="PS50931">
    <property type="entry name" value="HTH_LYSR"/>
    <property type="match status" value="1"/>
</dbReference>
<evidence type="ECO:0000313" key="3">
    <source>
        <dbReference type="Proteomes" id="UP000032564"/>
    </source>
</evidence>
<dbReference type="Proteomes" id="UP000032564">
    <property type="component" value="Unassembled WGS sequence"/>
</dbReference>
<dbReference type="SUPFAM" id="SSF46785">
    <property type="entry name" value="Winged helix' DNA-binding domain"/>
    <property type="match status" value="1"/>
</dbReference>
<dbReference type="RefSeq" id="WP_045024304.1">
    <property type="nucleotide sequence ID" value="NZ_CP166106.1"/>
</dbReference>
<comment type="caution">
    <text evidence="2">The sequence shown here is derived from an EMBL/GenBank/DDBJ whole genome shotgun (WGS) entry which is preliminary data.</text>
</comment>
<reference evidence="2 3" key="1">
    <citation type="submission" date="2014-12" db="EMBL/GenBank/DDBJ databases">
        <authorList>
            <person name="Kuzmanovic N."/>
            <person name="Pulawska J."/>
            <person name="Obradovic A."/>
        </authorList>
    </citation>
    <scope>NUCLEOTIDE SEQUENCE [LARGE SCALE GENOMIC DNA]</scope>
    <source>
        <strain evidence="2 3">KFB 330</strain>
    </source>
</reference>
<name>A0ABR5CZP3_9HYPH</name>
<keyword evidence="3" id="KW-1185">Reference proteome</keyword>
<organism evidence="2 3">
    <name type="scientific">Agrobacterium arsenijevicii</name>
    <dbReference type="NCBI Taxonomy" id="1585697"/>
    <lineage>
        <taxon>Bacteria</taxon>
        <taxon>Pseudomonadati</taxon>
        <taxon>Pseudomonadota</taxon>
        <taxon>Alphaproteobacteria</taxon>
        <taxon>Hyphomicrobiales</taxon>
        <taxon>Rhizobiaceae</taxon>
        <taxon>Rhizobium/Agrobacterium group</taxon>
        <taxon>Agrobacterium</taxon>
    </lineage>
</organism>
<protein>
    <recommendedName>
        <fullName evidence="1">HTH lysR-type domain-containing protein</fullName>
    </recommendedName>
</protein>
<sequence>MNDIGAHWDLIHIFLAVNRLGKYEAAAHYLGIDSSTTRSKIQKLEALVGSPLFESRNGTLFLMQHHRKLLVMGWPALPRTSSMMSRH</sequence>
<evidence type="ECO:0000259" key="1">
    <source>
        <dbReference type="PROSITE" id="PS50931"/>
    </source>
</evidence>
<dbReference type="InterPro" id="IPR000847">
    <property type="entry name" value="LysR_HTH_N"/>
</dbReference>
<dbReference type="Pfam" id="PF00126">
    <property type="entry name" value="HTH_1"/>
    <property type="match status" value="1"/>
</dbReference>
<dbReference type="EMBL" id="JWIT01000039">
    <property type="protein sequence ID" value="KJF70305.1"/>
    <property type="molecule type" value="Genomic_DNA"/>
</dbReference>
<dbReference type="Gene3D" id="1.10.10.10">
    <property type="entry name" value="Winged helix-like DNA-binding domain superfamily/Winged helix DNA-binding domain"/>
    <property type="match status" value="1"/>
</dbReference>
<evidence type="ECO:0000313" key="2">
    <source>
        <dbReference type="EMBL" id="KJF70305.1"/>
    </source>
</evidence>
<dbReference type="InterPro" id="IPR036388">
    <property type="entry name" value="WH-like_DNA-bd_sf"/>
</dbReference>
<gene>
    <name evidence="2" type="ORF">RP75_27180</name>
</gene>
<dbReference type="InterPro" id="IPR036390">
    <property type="entry name" value="WH_DNA-bd_sf"/>
</dbReference>